<organism evidence="2 3">
    <name type="scientific">Colletotrichum abscissum</name>
    <dbReference type="NCBI Taxonomy" id="1671311"/>
    <lineage>
        <taxon>Eukaryota</taxon>
        <taxon>Fungi</taxon>
        <taxon>Dikarya</taxon>
        <taxon>Ascomycota</taxon>
        <taxon>Pezizomycotina</taxon>
        <taxon>Sordariomycetes</taxon>
        <taxon>Hypocreomycetidae</taxon>
        <taxon>Glomerellales</taxon>
        <taxon>Glomerellaceae</taxon>
        <taxon>Colletotrichum</taxon>
        <taxon>Colletotrichum acutatum species complex</taxon>
    </lineage>
</organism>
<evidence type="ECO:0000256" key="1">
    <source>
        <dbReference type="SAM" id="MobiDB-lite"/>
    </source>
</evidence>
<feature type="compositionally biased region" description="Basic and acidic residues" evidence="1">
    <location>
        <begin position="122"/>
        <end position="132"/>
    </location>
</feature>
<dbReference type="AlphaFoldDB" id="A0A9P9XBD0"/>
<feature type="compositionally biased region" description="Basic and acidic residues" evidence="1">
    <location>
        <begin position="145"/>
        <end position="155"/>
    </location>
</feature>
<evidence type="ECO:0000313" key="2">
    <source>
        <dbReference type="EMBL" id="KAI3547718.1"/>
    </source>
</evidence>
<sequence>MCKQVIPEQEPQRGQSAGLSEPVNTTRTTIIPESPTPNYRRRQVQFADDNKESRVAPESRLKGIEVTRTHSSQTNLASHIASHLQSLCYQSISIGVDDEDTEDEDIEEEGTEDENTEDEGTKDEGTKDEGTKVSDNTEGGVAEGENERSSSDGLDRSSGQGGKEKDVSVESQKRDLHTDTSSPSRSGQRNEFRATDVIFHRYGNVRVLQKILLHFGIPKTDINIRATMQRGFELQLPRRLTMVRQACYSPQNT</sequence>
<feature type="compositionally biased region" description="Acidic residues" evidence="1">
    <location>
        <begin position="96"/>
        <end position="121"/>
    </location>
</feature>
<reference evidence="2" key="1">
    <citation type="submission" date="2019-01" db="EMBL/GenBank/DDBJ databases">
        <title>Colletotrichum abscissum LGMF1257.</title>
        <authorList>
            <person name="Baroncelli R."/>
        </authorList>
    </citation>
    <scope>NUCLEOTIDE SEQUENCE</scope>
    <source>
        <strain evidence="2">Ca142</strain>
    </source>
</reference>
<dbReference type="Proteomes" id="UP001056436">
    <property type="component" value="Unassembled WGS sequence"/>
</dbReference>
<dbReference type="OrthoDB" id="4851216at2759"/>
<feature type="compositionally biased region" description="Basic and acidic residues" evidence="1">
    <location>
        <begin position="162"/>
        <end position="178"/>
    </location>
</feature>
<keyword evidence="3" id="KW-1185">Reference proteome</keyword>
<feature type="region of interest" description="Disordered" evidence="1">
    <location>
        <begin position="96"/>
        <end position="189"/>
    </location>
</feature>
<feature type="compositionally biased region" description="Polar residues" evidence="1">
    <location>
        <begin position="12"/>
        <end position="31"/>
    </location>
</feature>
<protein>
    <submittedName>
        <fullName evidence="2">Uncharacterized protein</fullName>
    </submittedName>
</protein>
<feature type="compositionally biased region" description="Basic and acidic residues" evidence="1">
    <location>
        <begin position="48"/>
        <end position="68"/>
    </location>
</feature>
<feature type="region of interest" description="Disordered" evidence="1">
    <location>
        <begin position="1"/>
        <end position="72"/>
    </location>
</feature>
<evidence type="ECO:0000313" key="3">
    <source>
        <dbReference type="Proteomes" id="UP001056436"/>
    </source>
</evidence>
<name>A0A9P9XBD0_9PEZI</name>
<proteinExistence type="predicted"/>
<comment type="caution">
    <text evidence="2">The sequence shown here is derived from an EMBL/GenBank/DDBJ whole genome shotgun (WGS) entry which is preliminary data.</text>
</comment>
<dbReference type="EMBL" id="SDAQ01000052">
    <property type="protein sequence ID" value="KAI3547718.1"/>
    <property type="molecule type" value="Genomic_DNA"/>
</dbReference>
<accession>A0A9P9XBD0</accession>
<gene>
    <name evidence="2" type="ORF">CABS02_08530</name>
</gene>